<dbReference type="PANTHER" id="PTHR38782">
    <property type="match status" value="1"/>
</dbReference>
<dbReference type="InterPro" id="IPR033434">
    <property type="entry name" value="MucB/RseB_N"/>
</dbReference>
<comment type="similarity">
    <text evidence="2">Belongs to the RseB family.</text>
</comment>
<proteinExistence type="inferred from homology"/>
<evidence type="ECO:0000313" key="7">
    <source>
        <dbReference type="EMBL" id="MDU0113916.1"/>
    </source>
</evidence>
<evidence type="ECO:0000256" key="1">
    <source>
        <dbReference type="ARBA" id="ARBA00004418"/>
    </source>
</evidence>
<keyword evidence="8" id="KW-1185">Reference proteome</keyword>
<dbReference type="Pfam" id="PF03888">
    <property type="entry name" value="MucB_RseB"/>
    <property type="match status" value="1"/>
</dbReference>
<comment type="caution">
    <text evidence="7">The sequence shown here is derived from an EMBL/GenBank/DDBJ whole genome shotgun (WGS) entry which is preliminary data.</text>
</comment>
<evidence type="ECO:0000256" key="2">
    <source>
        <dbReference type="ARBA" id="ARBA00008150"/>
    </source>
</evidence>
<dbReference type="RefSeq" id="WP_216056259.1">
    <property type="nucleotide sequence ID" value="NZ_JAWCUA010000010.1"/>
</dbReference>
<evidence type="ECO:0000259" key="5">
    <source>
        <dbReference type="Pfam" id="PF03888"/>
    </source>
</evidence>
<dbReference type="Pfam" id="PF17188">
    <property type="entry name" value="MucB_RseB_C"/>
    <property type="match status" value="1"/>
</dbReference>
<keyword evidence="4" id="KW-0574">Periplasm</keyword>
<protein>
    <submittedName>
        <fullName evidence="7">MucB/RseB C-terminal domain-containing protein</fullName>
    </submittedName>
</protein>
<organism evidence="7 8">
    <name type="scientific">Psychrosphaera aquimarina</name>
    <dbReference type="NCBI Taxonomy" id="2044854"/>
    <lineage>
        <taxon>Bacteria</taxon>
        <taxon>Pseudomonadati</taxon>
        <taxon>Pseudomonadota</taxon>
        <taxon>Gammaproteobacteria</taxon>
        <taxon>Alteromonadales</taxon>
        <taxon>Pseudoalteromonadaceae</taxon>
        <taxon>Psychrosphaera</taxon>
    </lineage>
</organism>
<dbReference type="PANTHER" id="PTHR38782:SF1">
    <property type="entry name" value="SIGMA-E FACTOR REGULATORY PROTEIN RSEB"/>
    <property type="match status" value="1"/>
</dbReference>
<keyword evidence="3" id="KW-0732">Signal</keyword>
<evidence type="ECO:0000313" key="8">
    <source>
        <dbReference type="Proteomes" id="UP001257914"/>
    </source>
</evidence>
<dbReference type="EMBL" id="JAWCUA010000010">
    <property type="protein sequence ID" value="MDU0113916.1"/>
    <property type="molecule type" value="Genomic_DNA"/>
</dbReference>
<dbReference type="InterPro" id="IPR033436">
    <property type="entry name" value="MucB/RseB_C"/>
</dbReference>
<gene>
    <name evidence="7" type="ORF">RT723_13085</name>
</gene>
<dbReference type="Proteomes" id="UP001257914">
    <property type="component" value="Unassembled WGS sequence"/>
</dbReference>
<name>A0ABU3R2L4_9GAMM</name>
<dbReference type="InterPro" id="IPR005588">
    <property type="entry name" value="MucB_RseB"/>
</dbReference>
<dbReference type="CDD" id="cd16327">
    <property type="entry name" value="RseB"/>
    <property type="match status" value="1"/>
</dbReference>
<evidence type="ECO:0000259" key="6">
    <source>
        <dbReference type="Pfam" id="PF17188"/>
    </source>
</evidence>
<evidence type="ECO:0000256" key="3">
    <source>
        <dbReference type="ARBA" id="ARBA00022729"/>
    </source>
</evidence>
<feature type="domain" description="MucB/RseB N-terminal" evidence="5">
    <location>
        <begin position="27"/>
        <end position="203"/>
    </location>
</feature>
<comment type="subcellular location">
    <subcellularLocation>
        <location evidence="1">Periplasm</location>
    </subcellularLocation>
</comment>
<feature type="domain" description="MucB/RseB C-terminal" evidence="6">
    <location>
        <begin position="221"/>
        <end position="316"/>
    </location>
</feature>
<reference evidence="7 8" key="1">
    <citation type="submission" date="2023-10" db="EMBL/GenBank/DDBJ databases">
        <title>Psychrosphaera aquimaarina strain SW33 isolated from seawater.</title>
        <authorList>
            <person name="Bayburt H."/>
            <person name="Kim J.M."/>
            <person name="Choi B.J."/>
            <person name="Jeon C.O."/>
        </authorList>
    </citation>
    <scope>NUCLEOTIDE SEQUENCE [LARGE SCALE GENOMIC DNA]</scope>
    <source>
        <strain evidence="7 8">KCTC 52743</strain>
    </source>
</reference>
<sequence length="319" mass="36028">MNDVPNEKDNVELTDKTPITSTEKVNAEFWLAKLKTALTESNFQAGIVTMKADKTTTYNWVHGVVDDEEKVEVESISPLIGGGISNLRHNKVVTFIEPNKEPYSIQSDSIRRFIPPIFYQDSSQLTDSYQFVLVSKNQIGGRSAQLIRIESIDDTTYNYWVWIDVQSALPLRLAFVNEKSEVIEQVLMTHLSLFTGPTEEIIKLSQHNLPEPPSALIATHQETNNWNMSWIPNGFSLIKSDRHHLSITREVSDYYLFSDGLVEFSVYVQRQLESFNSPLVLQEGAMSFVMVRSDGFDVTVVGSIPPETAHKIAISVKSI</sequence>
<evidence type="ECO:0000256" key="4">
    <source>
        <dbReference type="ARBA" id="ARBA00022764"/>
    </source>
</evidence>
<accession>A0ABU3R2L4</accession>
<dbReference type="PIRSF" id="PIRSF005427">
    <property type="entry name" value="RseB"/>
    <property type="match status" value="1"/>
</dbReference>